<dbReference type="STRING" id="479433.Caci_3015"/>
<dbReference type="InParanoid" id="C7Q4F5"/>
<evidence type="ECO:0000313" key="1">
    <source>
        <dbReference type="EMBL" id="ACU71924.1"/>
    </source>
</evidence>
<dbReference type="AlphaFoldDB" id="C7Q4F5"/>
<protein>
    <submittedName>
        <fullName evidence="1">Uncharacterized protein</fullName>
    </submittedName>
</protein>
<name>C7Q4F5_CATAD</name>
<accession>C7Q4F5</accession>
<gene>
    <name evidence="1" type="ordered locus">Caci_3015</name>
</gene>
<sequence length="90" mass="9579">MKDPAIPTPEQIRGLPVTSVAVFRKALGDIGLTVKPGSRNHLRVTTSTDAFIGTVPSSPSDPRSLRNCRAWLARRVAEVRDAAALASTGK</sequence>
<keyword evidence="2" id="KW-1185">Reference proteome</keyword>
<evidence type="ECO:0000313" key="2">
    <source>
        <dbReference type="Proteomes" id="UP000000851"/>
    </source>
</evidence>
<dbReference type="HOGENOM" id="CLU_2435457_0_0_11"/>
<proteinExistence type="predicted"/>
<dbReference type="EMBL" id="CP001700">
    <property type="protein sequence ID" value="ACU71924.1"/>
    <property type="molecule type" value="Genomic_DNA"/>
</dbReference>
<dbReference type="OrthoDB" id="4241757at2"/>
<dbReference type="RefSeq" id="WP_012787217.1">
    <property type="nucleotide sequence ID" value="NC_013131.1"/>
</dbReference>
<organism evidence="1 2">
    <name type="scientific">Catenulispora acidiphila (strain DSM 44928 / JCM 14897 / NBRC 102108 / NRRL B-24433 / ID139908)</name>
    <dbReference type="NCBI Taxonomy" id="479433"/>
    <lineage>
        <taxon>Bacteria</taxon>
        <taxon>Bacillati</taxon>
        <taxon>Actinomycetota</taxon>
        <taxon>Actinomycetes</taxon>
        <taxon>Catenulisporales</taxon>
        <taxon>Catenulisporaceae</taxon>
        <taxon>Catenulispora</taxon>
    </lineage>
</organism>
<dbReference type="Proteomes" id="UP000000851">
    <property type="component" value="Chromosome"/>
</dbReference>
<dbReference type="KEGG" id="cai:Caci_3015"/>
<reference evidence="1 2" key="1">
    <citation type="journal article" date="2009" name="Stand. Genomic Sci.">
        <title>Complete genome sequence of Catenulispora acidiphila type strain (ID 139908).</title>
        <authorList>
            <person name="Copeland A."/>
            <person name="Lapidus A."/>
            <person name="Glavina Del Rio T."/>
            <person name="Nolan M."/>
            <person name="Lucas S."/>
            <person name="Chen F."/>
            <person name="Tice H."/>
            <person name="Cheng J.F."/>
            <person name="Bruce D."/>
            <person name="Goodwin L."/>
            <person name="Pitluck S."/>
            <person name="Mikhailova N."/>
            <person name="Pati A."/>
            <person name="Ivanova N."/>
            <person name="Mavromatis K."/>
            <person name="Chen A."/>
            <person name="Palaniappan K."/>
            <person name="Chain P."/>
            <person name="Land M."/>
            <person name="Hauser L."/>
            <person name="Chang Y.J."/>
            <person name="Jeffries C.D."/>
            <person name="Chertkov O."/>
            <person name="Brettin T."/>
            <person name="Detter J.C."/>
            <person name="Han C."/>
            <person name="Ali Z."/>
            <person name="Tindall B.J."/>
            <person name="Goker M."/>
            <person name="Bristow J."/>
            <person name="Eisen J.A."/>
            <person name="Markowitz V."/>
            <person name="Hugenholtz P."/>
            <person name="Kyrpides N.C."/>
            <person name="Klenk H.P."/>
        </authorList>
    </citation>
    <scope>NUCLEOTIDE SEQUENCE [LARGE SCALE GENOMIC DNA]</scope>
    <source>
        <strain evidence="2">DSM 44928 / JCM 14897 / NBRC 102108 / NRRL B-24433 / ID139908</strain>
    </source>
</reference>